<dbReference type="GO" id="GO:0006886">
    <property type="term" value="P:intracellular protein transport"/>
    <property type="evidence" value="ECO:0007669"/>
    <property type="project" value="InterPro"/>
</dbReference>
<evidence type="ECO:0000256" key="4">
    <source>
        <dbReference type="SAM" id="Coils"/>
    </source>
</evidence>
<dbReference type="GO" id="GO:0000139">
    <property type="term" value="C:Golgi membrane"/>
    <property type="evidence" value="ECO:0007669"/>
    <property type="project" value="InterPro"/>
</dbReference>
<dbReference type="InterPro" id="IPR016024">
    <property type="entry name" value="ARM-type_fold"/>
</dbReference>
<evidence type="ECO:0000313" key="6">
    <source>
        <dbReference type="EMBL" id="RKP32079.1"/>
    </source>
</evidence>
<dbReference type="GO" id="GO:0005783">
    <property type="term" value="C:endoplasmic reticulum"/>
    <property type="evidence" value="ECO:0007669"/>
    <property type="project" value="TreeGrafter"/>
</dbReference>
<dbReference type="InterPro" id="IPR006953">
    <property type="entry name" value="Vesicle_Uso1_P115_head"/>
</dbReference>
<dbReference type="GO" id="GO:0005795">
    <property type="term" value="C:Golgi stack"/>
    <property type="evidence" value="ECO:0007669"/>
    <property type="project" value="TreeGrafter"/>
</dbReference>
<accession>A0A4V1J3H5</accession>
<evidence type="ECO:0000256" key="2">
    <source>
        <dbReference type="ARBA" id="ARBA00023034"/>
    </source>
</evidence>
<dbReference type="PANTHER" id="PTHR10013:SF0">
    <property type="entry name" value="GENERAL VESICULAR TRANSPORT FACTOR P115"/>
    <property type="match status" value="1"/>
</dbReference>
<organism evidence="6 7">
    <name type="scientific">Metschnikowia bicuspidata</name>
    <dbReference type="NCBI Taxonomy" id="27322"/>
    <lineage>
        <taxon>Eukaryota</taxon>
        <taxon>Fungi</taxon>
        <taxon>Dikarya</taxon>
        <taxon>Ascomycota</taxon>
        <taxon>Saccharomycotina</taxon>
        <taxon>Pichiomycetes</taxon>
        <taxon>Metschnikowiaceae</taxon>
        <taxon>Metschnikowia</taxon>
    </lineage>
</organism>
<protein>
    <recommendedName>
        <fullName evidence="5">Vesicle tethering protein Uso1/P115-like head domain-containing protein</fullName>
    </recommendedName>
</protein>
<dbReference type="InterPro" id="IPR011989">
    <property type="entry name" value="ARM-like"/>
</dbReference>
<dbReference type="GO" id="GO:0012507">
    <property type="term" value="C:ER to Golgi transport vesicle membrane"/>
    <property type="evidence" value="ECO:0007669"/>
    <property type="project" value="TreeGrafter"/>
</dbReference>
<feature type="coiled-coil region" evidence="4">
    <location>
        <begin position="732"/>
        <end position="791"/>
    </location>
</feature>
<dbReference type="AlphaFoldDB" id="A0A4V1J3H5"/>
<dbReference type="GO" id="GO:0048211">
    <property type="term" value="P:Golgi vesicle docking"/>
    <property type="evidence" value="ECO:0007669"/>
    <property type="project" value="TreeGrafter"/>
</dbReference>
<evidence type="ECO:0000259" key="5">
    <source>
        <dbReference type="Pfam" id="PF04869"/>
    </source>
</evidence>
<dbReference type="PANTHER" id="PTHR10013">
    <property type="entry name" value="GENERAL VESICULAR TRANSPORT FACTOR P115"/>
    <property type="match status" value="1"/>
</dbReference>
<evidence type="ECO:0000313" key="7">
    <source>
        <dbReference type="Proteomes" id="UP000268321"/>
    </source>
</evidence>
<dbReference type="EMBL" id="ML004434">
    <property type="protein sequence ID" value="RKP32079.1"/>
    <property type="molecule type" value="Genomic_DNA"/>
</dbReference>
<dbReference type="Proteomes" id="UP000268321">
    <property type="component" value="Unassembled WGS sequence"/>
</dbReference>
<dbReference type="Gene3D" id="1.25.10.10">
    <property type="entry name" value="Leucine-rich Repeat Variant"/>
    <property type="match status" value="1"/>
</dbReference>
<keyword evidence="2" id="KW-0333">Golgi apparatus</keyword>
<dbReference type="GO" id="GO:0006888">
    <property type="term" value="P:endoplasmic reticulum to Golgi vesicle-mediated transport"/>
    <property type="evidence" value="ECO:0007669"/>
    <property type="project" value="TreeGrafter"/>
</dbReference>
<dbReference type="InterPro" id="IPR024095">
    <property type="entry name" value="Vesicle_P115"/>
</dbReference>
<keyword evidence="3 4" id="KW-0175">Coiled coil</keyword>
<evidence type="ECO:0000256" key="1">
    <source>
        <dbReference type="ARBA" id="ARBA00004555"/>
    </source>
</evidence>
<comment type="subcellular location">
    <subcellularLocation>
        <location evidence="1">Golgi apparatus</location>
    </subcellularLocation>
</comment>
<sequence length="1082" mass="120167">MGYFNGILRQKDATTNTEEVIQTYANRLQHAVLLADRKSAVKGLKSFSKDNREVVVQHGLRALLVALDKDHTDTQVVKAVLETLLVLFLRGEASEDQAHGWISNHSRLQNGKYPLPLLMDEIEIDQFSVWIADEILSSDAHVHTMLTVLQEQTGFQIRLYLLQLLEALVAARPARAKESLINTPLAVSTIVQLLAELNDPIRNETIVLLMALVNNNFNVQKLVAFENTFERIFAIIDEEGGIRGSIVVQDCLTLLTNLLQYNASNQKLFLETECVPRLARLIAEPIDDASAEELRDDNVQVIPMPPIVWTDQRLQNMTVLLEICRLFLDPDSAQVRQSQKLLETSGIFYSVLRLIFAPVMETPVRRTALQVAGDIMADNAELQLGLLQLDVPYIDPSLPVQLQRYKHTVPAPLALVNWALLTNSVHTFELRLAAAHCLACFFRNNAEAKLAFLGDQMRARTNPAYYHELQRCTHADGASFDPTAPPAPVSNVFSTLMDLSTDVKLNPYSVWFAASILVSVIRDCPEARALALSVTDGDADDGQEVLTLIQAVAGMLTAHLDAADPRVAIGCLMLLSVWLYDDCDPVDEFLADESIIKSVLAFLAKNAPESPEIVHGLATVLVGIVYEFSTAASPVPRASLYELVIKALGADNYAAKVRRLKENAHFKNFDDSEDRGFARDSTGLPMVYFISEYVHLVKDNFYVIRRALLRGPECEPRARLSHEKFDLLKAENAAFSAELQAQRSDAERTQQELERAVENARADHAAAAELLRTCQAELDAQRAAHQQAAEEYLVKYQALVQRQTKNDDASKKTVRALADAENARAKAEAGINKMSRELFALDKQKANADARVAVLERTVAQAEADHERAVRELQEQIARAGRTNEEVRAKIASLERGVGLVDRPHADARELQSQLANSDAENAALLEKLRTAADVVQDLRRGRADAELRVAAFQRELEETYDALEEATQLLDEMAGALDRAQEPAEDLALLRGALRAEVVVLRDVVSGVNETRPETLEAKYSQMKTDYLVKIGQLQDEVQVLRKAVADVTADRDAVSSEFAQLERLSNSIESKLKAKDALLQ</sequence>
<dbReference type="GO" id="GO:0048280">
    <property type="term" value="P:vesicle fusion with Golgi apparatus"/>
    <property type="evidence" value="ECO:0007669"/>
    <property type="project" value="InterPro"/>
</dbReference>
<proteinExistence type="predicted"/>
<reference evidence="7" key="1">
    <citation type="journal article" date="2018" name="Nat. Microbiol.">
        <title>Leveraging single-cell genomics to expand the fungal tree of life.</title>
        <authorList>
            <person name="Ahrendt S.R."/>
            <person name="Quandt C.A."/>
            <person name="Ciobanu D."/>
            <person name="Clum A."/>
            <person name="Salamov A."/>
            <person name="Andreopoulos B."/>
            <person name="Cheng J.F."/>
            <person name="Woyke T."/>
            <person name="Pelin A."/>
            <person name="Henrissat B."/>
            <person name="Reynolds N.K."/>
            <person name="Benny G.L."/>
            <person name="Smith M.E."/>
            <person name="James T.Y."/>
            <person name="Grigoriev I.V."/>
        </authorList>
    </citation>
    <scope>NUCLEOTIDE SEQUENCE [LARGE SCALE GENOMIC DNA]</scope>
    <source>
        <strain evidence="7">Baker2002</strain>
    </source>
</reference>
<feature type="coiled-coil region" evidence="4">
    <location>
        <begin position="817"/>
        <end position="974"/>
    </location>
</feature>
<dbReference type="Pfam" id="PF04869">
    <property type="entry name" value="Uso1_p115_head"/>
    <property type="match status" value="1"/>
</dbReference>
<dbReference type="SUPFAM" id="SSF48371">
    <property type="entry name" value="ARM repeat"/>
    <property type="match status" value="2"/>
</dbReference>
<dbReference type="OrthoDB" id="198977at2759"/>
<keyword evidence="7" id="KW-1185">Reference proteome</keyword>
<feature type="domain" description="Vesicle tethering protein Uso1/P115-like head" evidence="5">
    <location>
        <begin position="379"/>
        <end position="708"/>
    </location>
</feature>
<evidence type="ECO:0000256" key="3">
    <source>
        <dbReference type="ARBA" id="ARBA00023054"/>
    </source>
</evidence>
<name>A0A4V1J3H5_9ASCO</name>
<feature type="non-terminal residue" evidence="6">
    <location>
        <position position="1082"/>
    </location>
</feature>
<gene>
    <name evidence="6" type="ORF">METBISCDRAFT_12861</name>
</gene>